<name>A0A8H6WU49_9AGAR</name>
<dbReference type="AlphaFoldDB" id="A0A8H6WU49"/>
<evidence type="ECO:0000313" key="2">
    <source>
        <dbReference type="Proteomes" id="UP000623467"/>
    </source>
</evidence>
<dbReference type="Proteomes" id="UP000623467">
    <property type="component" value="Unassembled WGS sequence"/>
</dbReference>
<keyword evidence="2" id="KW-1185">Reference proteome</keyword>
<protein>
    <recommendedName>
        <fullName evidence="3">Protein kinase domain-containing protein</fullName>
    </recommendedName>
</protein>
<evidence type="ECO:0008006" key="3">
    <source>
        <dbReference type="Google" id="ProtNLM"/>
    </source>
</evidence>
<sequence>MEPQADSEADFVVVSTPDCTESSTHSTDLSHVNGLTRNAKLFAKSLSFLPSFLGSARISELRTSETTRTHTRKYSQTMGMQAVDRLVNNYHYYISGGIGGPGGDARDQGTGGGGGAGHGPTLYLGQPPQEIDTKHFGRSSLGDLDLVEEIHQNKRSSVVGRRNRRAGVRRMYHANLADRESGRKMTVAIYQGNGAEEEWRRDHAVYESIRHPNIMQVYGLVDTKKLCAMVFHDELIPYDEFLRRFQHSTILTTYILAYCTAEWEDARDYYESNFPMADLDCRQLQLWIRAATGQLSVDLRPGQEQDNIMLDGAQPDGVT</sequence>
<accession>A0A8H6WU49</accession>
<dbReference type="EMBL" id="JACAZH010000087">
    <property type="protein sequence ID" value="KAF7326994.1"/>
    <property type="molecule type" value="Genomic_DNA"/>
</dbReference>
<reference evidence="1" key="1">
    <citation type="submission" date="2020-05" db="EMBL/GenBank/DDBJ databases">
        <title>Mycena genomes resolve the evolution of fungal bioluminescence.</title>
        <authorList>
            <person name="Tsai I.J."/>
        </authorList>
    </citation>
    <scope>NUCLEOTIDE SEQUENCE</scope>
    <source>
        <strain evidence="1">160909Yilan</strain>
    </source>
</reference>
<proteinExistence type="predicted"/>
<gene>
    <name evidence="1" type="ORF">MSAN_02491100</name>
</gene>
<evidence type="ECO:0000313" key="1">
    <source>
        <dbReference type="EMBL" id="KAF7326994.1"/>
    </source>
</evidence>
<comment type="caution">
    <text evidence="1">The sequence shown here is derived from an EMBL/GenBank/DDBJ whole genome shotgun (WGS) entry which is preliminary data.</text>
</comment>
<organism evidence="1 2">
    <name type="scientific">Mycena sanguinolenta</name>
    <dbReference type="NCBI Taxonomy" id="230812"/>
    <lineage>
        <taxon>Eukaryota</taxon>
        <taxon>Fungi</taxon>
        <taxon>Dikarya</taxon>
        <taxon>Basidiomycota</taxon>
        <taxon>Agaricomycotina</taxon>
        <taxon>Agaricomycetes</taxon>
        <taxon>Agaricomycetidae</taxon>
        <taxon>Agaricales</taxon>
        <taxon>Marasmiineae</taxon>
        <taxon>Mycenaceae</taxon>
        <taxon>Mycena</taxon>
    </lineage>
</organism>